<accession>A0ABS5GB13</accession>
<dbReference type="SUPFAM" id="SSF51445">
    <property type="entry name" value="(Trans)glycosidases"/>
    <property type="match status" value="1"/>
</dbReference>
<feature type="domain" description="Putative collagen-binding" evidence="1">
    <location>
        <begin position="323"/>
        <end position="412"/>
    </location>
</feature>
<keyword evidence="4" id="KW-1185">Reference proteome</keyword>
<evidence type="ECO:0000313" key="3">
    <source>
        <dbReference type="EMBL" id="MBR1138464.1"/>
    </source>
</evidence>
<protein>
    <submittedName>
        <fullName evidence="3">DUF4038 domain-containing protein</fullName>
    </submittedName>
</protein>
<dbReference type="InterPro" id="IPR024749">
    <property type="entry name" value="Collagen-bd_put"/>
</dbReference>
<evidence type="ECO:0000259" key="2">
    <source>
        <dbReference type="Pfam" id="PF13204"/>
    </source>
</evidence>
<evidence type="ECO:0000313" key="4">
    <source>
        <dbReference type="Proteomes" id="UP001314635"/>
    </source>
</evidence>
<proteinExistence type="predicted"/>
<dbReference type="Pfam" id="PF12904">
    <property type="entry name" value="Collagen_bind_2"/>
    <property type="match status" value="1"/>
</dbReference>
<evidence type="ECO:0000259" key="1">
    <source>
        <dbReference type="Pfam" id="PF12904"/>
    </source>
</evidence>
<comment type="caution">
    <text evidence="3">The sequence shown here is derived from an EMBL/GenBank/DDBJ whole genome shotgun (WGS) entry which is preliminary data.</text>
</comment>
<dbReference type="InterPro" id="IPR017853">
    <property type="entry name" value="GH"/>
</dbReference>
<dbReference type="Pfam" id="PF13204">
    <property type="entry name" value="Apiosidase"/>
    <property type="match status" value="1"/>
</dbReference>
<dbReference type="Proteomes" id="UP001314635">
    <property type="component" value="Unassembled WGS sequence"/>
</dbReference>
<organism evidence="3 4">
    <name type="scientific">Bradyrhizobium denitrificans</name>
    <dbReference type="NCBI Taxonomy" id="2734912"/>
    <lineage>
        <taxon>Bacteria</taxon>
        <taxon>Pseudomonadati</taxon>
        <taxon>Pseudomonadota</taxon>
        <taxon>Alphaproteobacteria</taxon>
        <taxon>Hyphomicrobiales</taxon>
        <taxon>Nitrobacteraceae</taxon>
        <taxon>Bradyrhizobium</taxon>
    </lineage>
</organism>
<gene>
    <name evidence="3" type="ORF">JQ619_22090</name>
</gene>
<dbReference type="EMBL" id="JAFCLK010000021">
    <property type="protein sequence ID" value="MBR1138464.1"/>
    <property type="molecule type" value="Genomic_DNA"/>
</dbReference>
<dbReference type="PANTHER" id="PTHR37836:SF2">
    <property type="entry name" value="DUF4038 DOMAIN-CONTAINING PROTEIN"/>
    <property type="match status" value="1"/>
</dbReference>
<dbReference type="InterPro" id="IPR025277">
    <property type="entry name" value="Apiosidase-like_cat_dom"/>
</dbReference>
<name>A0ABS5GB13_9BRAD</name>
<dbReference type="PANTHER" id="PTHR37836">
    <property type="entry name" value="LMO1036 PROTEIN"/>
    <property type="match status" value="1"/>
</dbReference>
<sequence>MTFPLRPVVGQRFLVDAAGRPFLLVGDTAWSLIAQLSREDCELYLDDRQARGFNTVLVNLIEHKFADQAPRNMYGDRPFEPDGDFSAPNDRYFDHAAWVLSSAARRGILVLLAPAYLGTGGGDEGWYQKMLACGPDKLRDYGRYVGRRLRDFDNIIWVDGGDYDPPDARLSQAVSDGIRDIIPHSTHTAHNAPDTDPVDFWKERGIPVSIDALYTYAPIAVAAEPLIAKHDMPYLLIESRYENEHDGTALRTRIQAWQAMLSGASGQVFGNHPIWHYNAPAAHPQPMPWKQALDSAGARSISSMRDFLLALPWSRLEPDRQNQLLVGGVLTGHFRATAARSHDKTLAVVYLPSPREVVLDLTQMATSHVGVRWFDPANGRFFGAEPQSLAASKQQTLRAPACSADGDWVLLLTA</sequence>
<feature type="domain" description="Apiosidase-like catalytic" evidence="2">
    <location>
        <begin position="11"/>
        <end position="313"/>
    </location>
</feature>
<reference evidence="4" key="1">
    <citation type="journal article" date="2021" name="ISME J.">
        <title>Evolutionary origin and ecological implication of a unique nif island in free-living Bradyrhizobium lineages.</title>
        <authorList>
            <person name="Tao J."/>
        </authorList>
    </citation>
    <scope>NUCLEOTIDE SEQUENCE [LARGE SCALE GENOMIC DNA]</scope>
    <source>
        <strain evidence="4">SZCCT0094</strain>
    </source>
</reference>
<dbReference type="Gene3D" id="3.20.20.80">
    <property type="entry name" value="Glycosidases"/>
    <property type="match status" value="1"/>
</dbReference>